<sequence>MSTSRDSAVVKDLHLNHNAGKTQSRDSNHSKKTSEYTTSTDRNWHGLANATRPMTPLRRASSADPLSSRGRRRTPVAQSRTPAGVSRYGGGSARKPLMVTPHGRAAQRQLEARRTPGKERRRSGRQQRETPRDALRALSRLLAPRSQPIAPTPTGPGQTPNKRFTSDDDDLDDEVELQRPRLSLPMGDADDEDDSLLLPPQSAGLEDENFTVQSVEFGRRARSEQPLSRLSRGSFGSVRMSDNFGDVSALGLGGALDESSLIGGPLADDDIYEMSEFSMGVPGDNTQTLRDLGLAQGALSIGRDSDVRPLALPDEATDNDFLFIVPPRDVSEEPRRNSSRRGSTPLSMILDMQSEDPQGHVEPLELDQENLMEGEEGEEFDNSEHPVPTVLYDPTQPLDMSLTMSVPRAPGLVGTLATTRKHKQAKVSVHGIEYPSLPAGVVKKLATTFARTAGNNKTKLNKETLDAIIQASDWFFEQVSDDLGAYAEHGRRKTIDETDVITLMARQRQINASNTPFSLAQKYLPRELLQEMRMVPPPKSKNQH</sequence>
<dbReference type="eggNOG" id="ENOG502S8G5">
    <property type="taxonomic scope" value="Eukaryota"/>
</dbReference>
<keyword evidence="8" id="KW-1185">Reference proteome</keyword>
<feature type="region of interest" description="Disordered" evidence="5">
    <location>
        <begin position="327"/>
        <end position="346"/>
    </location>
</feature>
<dbReference type="GO" id="GO:0003682">
    <property type="term" value="F:chromatin binding"/>
    <property type="evidence" value="ECO:0007669"/>
    <property type="project" value="TreeGrafter"/>
</dbReference>
<dbReference type="STRING" id="1116229.S3CE94"/>
<dbReference type="GO" id="GO:0071821">
    <property type="term" value="C:FANCM-MHF complex"/>
    <property type="evidence" value="ECO:0007669"/>
    <property type="project" value="TreeGrafter"/>
</dbReference>
<dbReference type="GO" id="GO:0000712">
    <property type="term" value="P:resolution of meiotic recombination intermediates"/>
    <property type="evidence" value="ECO:0007669"/>
    <property type="project" value="TreeGrafter"/>
</dbReference>
<dbReference type="SUPFAM" id="SSF47113">
    <property type="entry name" value="Histone-fold"/>
    <property type="match status" value="1"/>
</dbReference>
<feature type="domain" description="CENP-T/Histone H4 histone fold" evidence="6">
    <location>
        <begin position="430"/>
        <end position="536"/>
    </location>
</feature>
<dbReference type="Pfam" id="PF15511">
    <property type="entry name" value="CENP-T_C"/>
    <property type="match status" value="1"/>
</dbReference>
<organism evidence="7 8">
    <name type="scientific">Glarea lozoyensis (strain ATCC 20868 / MF5171)</name>
    <dbReference type="NCBI Taxonomy" id="1116229"/>
    <lineage>
        <taxon>Eukaryota</taxon>
        <taxon>Fungi</taxon>
        <taxon>Dikarya</taxon>
        <taxon>Ascomycota</taxon>
        <taxon>Pezizomycotina</taxon>
        <taxon>Leotiomycetes</taxon>
        <taxon>Helotiales</taxon>
        <taxon>Helotiaceae</taxon>
        <taxon>Glarea</taxon>
    </lineage>
</organism>
<dbReference type="CDD" id="cd22920">
    <property type="entry name" value="HFD_CENP-T"/>
    <property type="match status" value="1"/>
</dbReference>
<dbReference type="PANTHER" id="PTHR22980">
    <property type="entry name" value="CORTISTATIN"/>
    <property type="match status" value="1"/>
</dbReference>
<dbReference type="EMBL" id="KE145373">
    <property type="protein sequence ID" value="EPE24305.1"/>
    <property type="molecule type" value="Genomic_DNA"/>
</dbReference>
<proteinExistence type="predicted"/>
<gene>
    <name evidence="7" type="ORF">GLAREA_08156</name>
</gene>
<evidence type="ECO:0000256" key="4">
    <source>
        <dbReference type="ARBA" id="ARBA00023242"/>
    </source>
</evidence>
<dbReference type="GeneID" id="19467206"/>
<dbReference type="GO" id="GO:0046982">
    <property type="term" value="F:protein heterodimerization activity"/>
    <property type="evidence" value="ECO:0007669"/>
    <property type="project" value="InterPro"/>
</dbReference>
<evidence type="ECO:0000259" key="6">
    <source>
        <dbReference type="Pfam" id="PF15511"/>
    </source>
</evidence>
<dbReference type="InterPro" id="IPR035425">
    <property type="entry name" value="CENP-T/H4_C"/>
</dbReference>
<dbReference type="AlphaFoldDB" id="S3CE94"/>
<feature type="region of interest" description="Disordered" evidence="5">
    <location>
        <begin position="1"/>
        <end position="173"/>
    </location>
</feature>
<name>S3CE94_GLAL2</name>
<dbReference type="Proteomes" id="UP000016922">
    <property type="component" value="Unassembled WGS sequence"/>
</dbReference>
<comment type="subcellular location">
    <subcellularLocation>
        <location evidence="2">Chromosome</location>
    </subcellularLocation>
    <subcellularLocation>
        <location evidence="1">Nucleus</location>
    </subcellularLocation>
</comment>
<evidence type="ECO:0000313" key="7">
    <source>
        <dbReference type="EMBL" id="EPE24305.1"/>
    </source>
</evidence>
<dbReference type="InterPro" id="IPR009072">
    <property type="entry name" value="Histone-fold"/>
</dbReference>
<dbReference type="OrthoDB" id="10071681at2759"/>
<dbReference type="PANTHER" id="PTHR22980:SF5">
    <property type="entry name" value="CENP-T_HISTONE H4 HISTONE FOLD DOMAIN-CONTAINING PROTEIN"/>
    <property type="match status" value="1"/>
</dbReference>
<dbReference type="Gene3D" id="1.10.20.10">
    <property type="entry name" value="Histone, subunit A"/>
    <property type="match status" value="1"/>
</dbReference>
<dbReference type="GO" id="GO:0031297">
    <property type="term" value="P:replication fork processing"/>
    <property type="evidence" value="ECO:0007669"/>
    <property type="project" value="TreeGrafter"/>
</dbReference>
<feature type="compositionally biased region" description="Low complexity" evidence="5">
    <location>
        <begin position="136"/>
        <end position="146"/>
    </location>
</feature>
<evidence type="ECO:0000256" key="2">
    <source>
        <dbReference type="ARBA" id="ARBA00004286"/>
    </source>
</evidence>
<dbReference type="GO" id="GO:0005694">
    <property type="term" value="C:chromosome"/>
    <property type="evidence" value="ECO:0007669"/>
    <property type="project" value="UniProtKB-SubCell"/>
</dbReference>
<dbReference type="RefSeq" id="XP_008088393.1">
    <property type="nucleotide sequence ID" value="XM_008090202.1"/>
</dbReference>
<accession>S3CE94</accession>
<feature type="compositionally biased region" description="Basic and acidic residues" evidence="5">
    <location>
        <begin position="126"/>
        <end position="135"/>
    </location>
</feature>
<dbReference type="FunFam" id="1.10.20.10:FF:000105">
    <property type="entry name" value="Inner kinetochore subunit cnp20"/>
    <property type="match status" value="1"/>
</dbReference>
<evidence type="ECO:0000256" key="1">
    <source>
        <dbReference type="ARBA" id="ARBA00004123"/>
    </source>
</evidence>
<reference evidence="7 8" key="1">
    <citation type="journal article" date="2013" name="BMC Genomics">
        <title>Genomics-driven discovery of the pneumocandin biosynthetic gene cluster in the fungus Glarea lozoyensis.</title>
        <authorList>
            <person name="Chen L."/>
            <person name="Yue Q."/>
            <person name="Zhang X."/>
            <person name="Xiang M."/>
            <person name="Wang C."/>
            <person name="Li S."/>
            <person name="Che Y."/>
            <person name="Ortiz-Lopez F.J."/>
            <person name="Bills G.F."/>
            <person name="Liu X."/>
            <person name="An Z."/>
        </authorList>
    </citation>
    <scope>NUCLEOTIDE SEQUENCE [LARGE SCALE GENOMIC DNA]</scope>
    <source>
        <strain evidence="8">ATCC 20868 / MF5171</strain>
    </source>
</reference>
<evidence type="ECO:0000256" key="5">
    <source>
        <dbReference type="SAM" id="MobiDB-lite"/>
    </source>
</evidence>
<keyword evidence="4" id="KW-0539">Nucleus</keyword>
<evidence type="ECO:0000313" key="8">
    <source>
        <dbReference type="Proteomes" id="UP000016922"/>
    </source>
</evidence>
<dbReference type="KEGG" id="glz:GLAREA_08156"/>
<evidence type="ECO:0000256" key="3">
    <source>
        <dbReference type="ARBA" id="ARBA00022454"/>
    </source>
</evidence>
<keyword evidence="3" id="KW-0158">Chromosome</keyword>
<feature type="compositionally biased region" description="Basic and acidic residues" evidence="5">
    <location>
        <begin position="23"/>
        <end position="34"/>
    </location>
</feature>
<dbReference type="OMA" id="GRMQRET"/>
<dbReference type="HOGENOM" id="CLU_024001_1_0_1"/>
<protein>
    <submittedName>
        <fullName evidence="7">Histone-fold containing protein</fullName>
    </submittedName>
</protein>